<keyword evidence="3" id="KW-1185">Reference proteome</keyword>
<gene>
    <name evidence="2" type="ORF">EUTSA_v10009711mg</name>
</gene>
<reference evidence="2 3" key="1">
    <citation type="journal article" date="2013" name="Front. Plant Sci.">
        <title>The Reference Genome of the Halophytic Plant Eutrema salsugineum.</title>
        <authorList>
            <person name="Yang R."/>
            <person name="Jarvis D.E."/>
            <person name="Chen H."/>
            <person name="Beilstein M.A."/>
            <person name="Grimwood J."/>
            <person name="Jenkins J."/>
            <person name="Shu S."/>
            <person name="Prochnik S."/>
            <person name="Xin M."/>
            <person name="Ma C."/>
            <person name="Schmutz J."/>
            <person name="Wing R.A."/>
            <person name="Mitchell-Olds T."/>
            <person name="Schumaker K.S."/>
            <person name="Wang X."/>
        </authorList>
    </citation>
    <scope>NUCLEOTIDE SEQUENCE [LARGE SCALE GENOMIC DNA]</scope>
</reference>
<feature type="domain" description="DUF1985" evidence="1">
    <location>
        <begin position="127"/>
        <end position="229"/>
    </location>
</feature>
<dbReference type="EMBL" id="KI517683">
    <property type="protein sequence ID" value="ESQ33763.1"/>
    <property type="molecule type" value="Genomic_DNA"/>
</dbReference>
<evidence type="ECO:0000259" key="1">
    <source>
        <dbReference type="Pfam" id="PF09331"/>
    </source>
</evidence>
<dbReference type="PANTHER" id="PTHR48449">
    <property type="entry name" value="DUF1985 DOMAIN-CONTAINING PROTEIN"/>
    <property type="match status" value="1"/>
</dbReference>
<dbReference type="Pfam" id="PF09331">
    <property type="entry name" value="DUF1985"/>
    <property type="match status" value="1"/>
</dbReference>
<proteinExistence type="predicted"/>
<organism evidence="2 3">
    <name type="scientific">Eutrema salsugineum</name>
    <name type="common">Saltwater cress</name>
    <name type="synonym">Sisymbrium salsugineum</name>
    <dbReference type="NCBI Taxonomy" id="72664"/>
    <lineage>
        <taxon>Eukaryota</taxon>
        <taxon>Viridiplantae</taxon>
        <taxon>Streptophyta</taxon>
        <taxon>Embryophyta</taxon>
        <taxon>Tracheophyta</taxon>
        <taxon>Spermatophyta</taxon>
        <taxon>Magnoliopsida</taxon>
        <taxon>eudicotyledons</taxon>
        <taxon>Gunneridae</taxon>
        <taxon>Pentapetalae</taxon>
        <taxon>rosids</taxon>
        <taxon>malvids</taxon>
        <taxon>Brassicales</taxon>
        <taxon>Brassicaceae</taxon>
        <taxon>Eutremeae</taxon>
        <taxon>Eutrema</taxon>
    </lineage>
</organism>
<dbReference type="Proteomes" id="UP000030689">
    <property type="component" value="Unassembled WGS sequence"/>
</dbReference>
<dbReference type="AlphaFoldDB" id="V4L1Y9"/>
<dbReference type="InterPro" id="IPR015410">
    <property type="entry name" value="DUF1985"/>
</dbReference>
<dbReference type="PANTHER" id="PTHR48449:SF1">
    <property type="entry name" value="DUF1985 DOMAIN-CONTAINING PROTEIN"/>
    <property type="match status" value="1"/>
</dbReference>
<evidence type="ECO:0000313" key="3">
    <source>
        <dbReference type="Proteomes" id="UP000030689"/>
    </source>
</evidence>
<dbReference type="Gramene" id="ESQ33763">
    <property type="protein sequence ID" value="ESQ33763"/>
    <property type="gene ID" value="EUTSA_v10009711mg"/>
</dbReference>
<evidence type="ECO:0000313" key="2">
    <source>
        <dbReference type="EMBL" id="ESQ33763.1"/>
    </source>
</evidence>
<sequence>MKRRRFIEKDRLSGLGKTGSRIPLLNRLGNTVARIPLQIWLGKTVARILSQSIHFEDRFDHPRQRCKLSSKTKPNKAISYLQTYLSEREFSWLKNHRQFKHLFHRDVEKFHKVQAMWSLIIRCVDMKKKKNELWFVVNGIPIRFSITEHTLITGLDCTALPDDYRKKKPVDNTFVSRIFCRKTKISLSAVSKKLQSMEESADGDKLKLGVLYFLASVIAPKKKTAAIDSFLIQNETTSFHRKR</sequence>
<dbReference type="KEGG" id="eus:EUTSA_v10009711mg"/>
<protein>
    <recommendedName>
        <fullName evidence="1">DUF1985 domain-containing protein</fullName>
    </recommendedName>
</protein>
<accession>V4L1Y9</accession>
<name>V4L1Y9_EUTSA</name>